<dbReference type="Gene3D" id="2.40.30.160">
    <property type="match status" value="1"/>
</dbReference>
<dbReference type="PANTHER" id="PTHR22602">
    <property type="entry name" value="TRANSFERASE CAF17, MITOCHONDRIAL-RELATED"/>
    <property type="match status" value="1"/>
</dbReference>
<dbReference type="Gene3D" id="3.30.1360.120">
    <property type="entry name" value="Probable tRNA modification gtpase trme, domain 1"/>
    <property type="match status" value="1"/>
</dbReference>
<dbReference type="Proteomes" id="UP000032360">
    <property type="component" value="Unassembled WGS sequence"/>
</dbReference>
<sequence length="288" mass="30971">MLFFNVAVSLNISGADAAKYLHSQLSADILELGVGETSPTLLLEPNGHLVSLAEIHRISKDEFVLIVPAAALEAVLVRLRMFLIRTKATIEVDSWLNLVVDTDDSFSESAIATSGSLPGYYQKARPYRDEESVLDGAIDPSYIGLCAISNWPVSIRDIALGALPNSIGELGRYASFTKGCYTGQELVERVDSRGAKAPSLVMAFAGTGFSDELGAEVFQNSKGVGFVTSIAAVSHDLLELAKLNPKIVLDDLSSYETVGFMRVTRAFVTDNLTFLGETAKEVKVAAIF</sequence>
<dbReference type="InterPro" id="IPR027266">
    <property type="entry name" value="TrmE/GcvT-like"/>
</dbReference>
<dbReference type="OrthoDB" id="9796287at2"/>
<accession>A0A0D8HGT9</accession>
<name>A0A0D8HGT9_9ACTN</name>
<dbReference type="InterPro" id="IPR045179">
    <property type="entry name" value="YgfZ/GcvT"/>
</dbReference>
<evidence type="ECO:0000313" key="1">
    <source>
        <dbReference type="EMBL" id="KJF17064.1"/>
    </source>
</evidence>
<keyword evidence="2" id="KW-1185">Reference proteome</keyword>
<organism evidence="1 2">
    <name type="scientific">Acidithrix ferrooxidans</name>
    <dbReference type="NCBI Taxonomy" id="1280514"/>
    <lineage>
        <taxon>Bacteria</taxon>
        <taxon>Bacillati</taxon>
        <taxon>Actinomycetota</taxon>
        <taxon>Acidimicrobiia</taxon>
        <taxon>Acidimicrobiales</taxon>
        <taxon>Acidimicrobiaceae</taxon>
        <taxon>Acidithrix</taxon>
    </lineage>
</organism>
<dbReference type="GO" id="GO:0016226">
    <property type="term" value="P:iron-sulfur cluster assembly"/>
    <property type="evidence" value="ECO:0007669"/>
    <property type="project" value="TreeGrafter"/>
</dbReference>
<dbReference type="RefSeq" id="WP_160291813.1">
    <property type="nucleotide sequence ID" value="NZ_JXYS01000066.1"/>
</dbReference>
<comment type="caution">
    <text evidence="1">The sequence shown here is derived from an EMBL/GenBank/DDBJ whole genome shotgun (WGS) entry which is preliminary data.</text>
</comment>
<dbReference type="PANTHER" id="PTHR22602:SF0">
    <property type="entry name" value="TRANSFERASE CAF17, MITOCHONDRIAL-RELATED"/>
    <property type="match status" value="1"/>
</dbReference>
<dbReference type="STRING" id="1280514.AXFE_20600"/>
<reference evidence="1 2" key="1">
    <citation type="submission" date="2015-01" db="EMBL/GenBank/DDBJ databases">
        <title>Draft genome of the acidophilic iron oxidizer Acidithrix ferrooxidans strain Py-F3.</title>
        <authorList>
            <person name="Poehlein A."/>
            <person name="Eisen S."/>
            <person name="Schloemann M."/>
            <person name="Johnson B.D."/>
            <person name="Daniel R."/>
            <person name="Muehling M."/>
        </authorList>
    </citation>
    <scope>NUCLEOTIDE SEQUENCE [LARGE SCALE GENOMIC DNA]</scope>
    <source>
        <strain evidence="1 2">Py-F3</strain>
    </source>
</reference>
<dbReference type="AlphaFoldDB" id="A0A0D8HGT9"/>
<protein>
    <submittedName>
        <fullName evidence="1">tRNA-modifying protein YgfZ</fullName>
    </submittedName>
</protein>
<gene>
    <name evidence="1" type="primary">ygfZ</name>
    <name evidence="1" type="ORF">AXFE_20600</name>
</gene>
<dbReference type="SUPFAM" id="SSF103025">
    <property type="entry name" value="Folate-binding domain"/>
    <property type="match status" value="1"/>
</dbReference>
<dbReference type="EMBL" id="JXYS01000066">
    <property type="protein sequence ID" value="KJF17064.1"/>
    <property type="molecule type" value="Genomic_DNA"/>
</dbReference>
<evidence type="ECO:0000313" key="2">
    <source>
        <dbReference type="Proteomes" id="UP000032360"/>
    </source>
</evidence>
<proteinExistence type="predicted"/>